<name>A0A941IYD8_9BACT</name>
<evidence type="ECO:0008006" key="3">
    <source>
        <dbReference type="Google" id="ProtNLM"/>
    </source>
</evidence>
<dbReference type="EMBL" id="JAGTAR010000018">
    <property type="protein sequence ID" value="MBR8536384.1"/>
    <property type="molecule type" value="Genomic_DNA"/>
</dbReference>
<evidence type="ECO:0000313" key="2">
    <source>
        <dbReference type="Proteomes" id="UP000679220"/>
    </source>
</evidence>
<proteinExistence type="predicted"/>
<reference evidence="1" key="1">
    <citation type="journal article" date="2018" name="Int. J. Syst. Evol. Microbiol.">
        <title>Carboxylicivirga sediminis sp. nov., isolated from coastal sediment.</title>
        <authorList>
            <person name="Wang F.Q."/>
            <person name="Ren L.H."/>
            <person name="Zou R.J."/>
            <person name="Sun Y.Z."/>
            <person name="Liu X.J."/>
            <person name="Jiang F."/>
            <person name="Liu L.J."/>
        </authorList>
    </citation>
    <scope>NUCLEOTIDE SEQUENCE</scope>
    <source>
        <strain evidence="1">JR1</strain>
    </source>
</reference>
<reference evidence="1" key="2">
    <citation type="submission" date="2021-04" db="EMBL/GenBank/DDBJ databases">
        <authorList>
            <person name="Zhang T."/>
            <person name="Zhang Y."/>
            <person name="Lu D."/>
            <person name="Zuo D."/>
            <person name="Du Z."/>
        </authorList>
    </citation>
    <scope>NUCLEOTIDE SEQUENCE</scope>
    <source>
        <strain evidence="1">JR1</strain>
    </source>
</reference>
<organism evidence="1 2">
    <name type="scientific">Carboxylicivirga sediminis</name>
    <dbReference type="NCBI Taxonomy" id="2006564"/>
    <lineage>
        <taxon>Bacteria</taxon>
        <taxon>Pseudomonadati</taxon>
        <taxon>Bacteroidota</taxon>
        <taxon>Bacteroidia</taxon>
        <taxon>Marinilabiliales</taxon>
        <taxon>Marinilabiliaceae</taxon>
        <taxon>Carboxylicivirga</taxon>
    </lineage>
</organism>
<sequence length="136" mass="15770">MDITLKYTIIKDKELVVEVLKGPVKLNDYISFKTQQIADKDFNPNYSYIIDIRAVDIVFSKEMEKRMKEYLAFVAPIDALAQEKRVAIITNTPEQVVYSTIHQTLDKRRIDYGIFSTKDSAIEWLNLNSDDLSMVD</sequence>
<gene>
    <name evidence="1" type="ORF">KDU71_12500</name>
</gene>
<keyword evidence="2" id="KW-1185">Reference proteome</keyword>
<evidence type="ECO:0000313" key="1">
    <source>
        <dbReference type="EMBL" id="MBR8536384.1"/>
    </source>
</evidence>
<comment type="caution">
    <text evidence="1">The sequence shown here is derived from an EMBL/GenBank/DDBJ whole genome shotgun (WGS) entry which is preliminary data.</text>
</comment>
<accession>A0A941IYD8</accession>
<dbReference type="AlphaFoldDB" id="A0A941IYD8"/>
<protein>
    <recommendedName>
        <fullName evidence="3">STAS/SEC14 domain-containing protein</fullName>
    </recommendedName>
</protein>
<dbReference type="Proteomes" id="UP000679220">
    <property type="component" value="Unassembled WGS sequence"/>
</dbReference>
<dbReference type="RefSeq" id="WP_212191415.1">
    <property type="nucleotide sequence ID" value="NZ_JAGTAR010000018.1"/>
</dbReference>